<dbReference type="Pfam" id="PF18493">
    <property type="entry name" value="DUF5617"/>
    <property type="match status" value="1"/>
</dbReference>
<feature type="domain" description="RavJ-like C-terminal" evidence="1">
    <location>
        <begin position="5"/>
        <end position="66"/>
    </location>
</feature>
<dbReference type="EMBL" id="UGOB01000001">
    <property type="protein sequence ID" value="STX43861.1"/>
    <property type="molecule type" value="Genomic_DNA"/>
</dbReference>
<evidence type="ECO:0000313" key="4">
    <source>
        <dbReference type="Proteomes" id="UP000054691"/>
    </source>
</evidence>
<dbReference type="OrthoDB" id="5634947at2"/>
<reference evidence="3 5" key="2">
    <citation type="submission" date="2018-06" db="EMBL/GenBank/DDBJ databases">
        <authorList>
            <consortium name="Pathogen Informatics"/>
            <person name="Doyle S."/>
        </authorList>
    </citation>
    <scope>NUCLEOTIDE SEQUENCE [LARGE SCALE GENOMIC DNA]</scope>
    <source>
        <strain evidence="3 5">NCTC12388</strain>
    </source>
</reference>
<name>A0A378JA64_9GAMM</name>
<sequence length="87" mass="10039">MWGAIKRFFTGHWNRHHVSDVDKIVKKIDNGGFKDSAELVTEIDNLTISKKANPTGDLKQRLNFIKEKNSEQEQVQTHTTEGTVQRF</sequence>
<dbReference type="Proteomes" id="UP000254476">
    <property type="component" value="Unassembled WGS sequence"/>
</dbReference>
<evidence type="ECO:0000313" key="2">
    <source>
        <dbReference type="EMBL" id="KTD10750.1"/>
    </source>
</evidence>
<evidence type="ECO:0000259" key="1">
    <source>
        <dbReference type="Pfam" id="PF18493"/>
    </source>
</evidence>
<evidence type="ECO:0000313" key="5">
    <source>
        <dbReference type="Proteomes" id="UP000254476"/>
    </source>
</evidence>
<protein>
    <recommendedName>
        <fullName evidence="1">RavJ-like C-terminal domain-containing protein</fullName>
    </recommendedName>
</protein>
<reference evidence="2 4" key="1">
    <citation type="submission" date="2015-11" db="EMBL/GenBank/DDBJ databases">
        <title>Genomic analysis of 38 Legionella species identifies large and diverse effector repertoires.</title>
        <authorList>
            <person name="Burstein D."/>
            <person name="Amaro F."/>
            <person name="Zusman T."/>
            <person name="Lifshitz Z."/>
            <person name="Cohen O."/>
            <person name="Gilbert J.A."/>
            <person name="Pupko T."/>
            <person name="Shuman H.A."/>
            <person name="Segal G."/>
        </authorList>
    </citation>
    <scope>NUCLEOTIDE SEQUENCE [LARGE SCALE GENOMIC DNA]</scope>
    <source>
        <strain evidence="2 4">Lyon 8420412</strain>
    </source>
</reference>
<dbReference type="AlphaFoldDB" id="A0A378JA64"/>
<dbReference type="EMBL" id="LNYE01000022">
    <property type="protein sequence ID" value="KTD10750.1"/>
    <property type="molecule type" value="Genomic_DNA"/>
</dbReference>
<keyword evidence="4" id="KW-1185">Reference proteome</keyword>
<dbReference type="Proteomes" id="UP000054691">
    <property type="component" value="Unassembled WGS sequence"/>
</dbReference>
<accession>A0A378JA64</accession>
<proteinExistence type="predicted"/>
<dbReference type="InterPro" id="IPR041234">
    <property type="entry name" value="RavJ-like_C"/>
</dbReference>
<gene>
    <name evidence="2" type="ORF">Lgra_1716</name>
    <name evidence="3" type="ORF">NCTC12388_01246</name>
</gene>
<organism evidence="3 5">
    <name type="scientific">Legionella gratiana</name>
    <dbReference type="NCBI Taxonomy" id="45066"/>
    <lineage>
        <taxon>Bacteria</taxon>
        <taxon>Pseudomonadati</taxon>
        <taxon>Pseudomonadota</taxon>
        <taxon>Gammaproteobacteria</taxon>
        <taxon>Legionellales</taxon>
        <taxon>Legionellaceae</taxon>
        <taxon>Legionella</taxon>
    </lineage>
</organism>
<dbReference type="STRING" id="45066.Lgra_1716"/>
<evidence type="ECO:0000313" key="3">
    <source>
        <dbReference type="EMBL" id="STX43861.1"/>
    </source>
</evidence>